<evidence type="ECO:0000313" key="8">
    <source>
        <dbReference type="Proteomes" id="UP000636709"/>
    </source>
</evidence>
<protein>
    <recommendedName>
        <fullName evidence="9">Non-green plastid inner envelope membrane protein</fullName>
    </recommendedName>
</protein>
<comment type="subcellular location">
    <subcellularLocation>
        <location evidence="1">Membrane</location>
    </subcellularLocation>
</comment>
<reference evidence="7" key="1">
    <citation type="submission" date="2020-07" db="EMBL/GenBank/DDBJ databases">
        <title>Genome sequence and genetic diversity analysis of an under-domesticated orphan crop, white fonio (Digitaria exilis).</title>
        <authorList>
            <person name="Bennetzen J.L."/>
            <person name="Chen S."/>
            <person name="Ma X."/>
            <person name="Wang X."/>
            <person name="Yssel A.E.J."/>
            <person name="Chaluvadi S.R."/>
            <person name="Johnson M."/>
            <person name="Gangashetty P."/>
            <person name="Hamidou F."/>
            <person name="Sanogo M.D."/>
            <person name="Zwaenepoel A."/>
            <person name="Wallace J."/>
            <person name="Van De Peer Y."/>
            <person name="Van Deynze A."/>
        </authorList>
    </citation>
    <scope>NUCLEOTIDE SEQUENCE</scope>
    <source>
        <tissue evidence="7">Leaves</tissue>
    </source>
</reference>
<sequence>MAAALLHAAAAAPLQGPSQPARAAFHPLASAPAASLRLARSSPAPRPRLEASFRALSAGRRFAWRGRRVIAALAGEETEGSGVGDGKDNIKEEIKPEEAQEAWKVMLDQFKAEALRMQALSTQAYDVYSKKTREVLLEAAEKLKIQTEKAQKDLSVIAAEVGEEGQEYLTMAARNSPDSIKDIMTTFRALGKLKWPSEYEDYHVGIPFGTFLTVGGFLNFMLFGSTSAIRFGVVLGFALLALGISSLRSQRESGRRPRLLLKGQAAIASVIFFREFSLLLQVGFPKIFMVLLSGVVAAFYFYRIATGAPKGLSSKGDSAN</sequence>
<comment type="similarity">
    <text evidence="2">Belongs to the TMEM14 family.</text>
</comment>
<dbReference type="AlphaFoldDB" id="A0A835KUZ1"/>
<comment type="caution">
    <text evidence="7">The sequence shown here is derived from an EMBL/GenBank/DDBJ whole genome shotgun (WGS) entry which is preliminary data.</text>
</comment>
<dbReference type="GO" id="GO:0009706">
    <property type="term" value="C:chloroplast inner membrane"/>
    <property type="evidence" value="ECO:0007669"/>
    <property type="project" value="TreeGrafter"/>
</dbReference>
<dbReference type="PANTHER" id="PTHR12668:SF43">
    <property type="entry name" value="TRANSMEMBRANE PROTEIN 14 HOMOLOG"/>
    <property type="match status" value="1"/>
</dbReference>
<dbReference type="Pfam" id="PF03647">
    <property type="entry name" value="Tmemb_14"/>
    <property type="match status" value="1"/>
</dbReference>
<evidence type="ECO:0000256" key="2">
    <source>
        <dbReference type="ARBA" id="ARBA00007590"/>
    </source>
</evidence>
<evidence type="ECO:0000256" key="1">
    <source>
        <dbReference type="ARBA" id="ARBA00004370"/>
    </source>
</evidence>
<dbReference type="OrthoDB" id="768548at2759"/>
<name>A0A835KUZ1_9POAL</name>
<feature type="transmembrane region" description="Helical" evidence="6">
    <location>
        <begin position="228"/>
        <end position="247"/>
    </location>
</feature>
<accession>A0A835KUZ1</accession>
<evidence type="ECO:0000256" key="5">
    <source>
        <dbReference type="ARBA" id="ARBA00023136"/>
    </source>
</evidence>
<dbReference type="InterPro" id="IPR005349">
    <property type="entry name" value="TMEM14"/>
</dbReference>
<evidence type="ECO:0000256" key="6">
    <source>
        <dbReference type="SAM" id="Phobius"/>
    </source>
</evidence>
<dbReference type="EMBL" id="JACEFO010000325">
    <property type="protein sequence ID" value="KAF8775484.1"/>
    <property type="molecule type" value="Genomic_DNA"/>
</dbReference>
<evidence type="ECO:0000256" key="4">
    <source>
        <dbReference type="ARBA" id="ARBA00022989"/>
    </source>
</evidence>
<gene>
    <name evidence="7" type="ORF">HU200_004909</name>
</gene>
<organism evidence="7 8">
    <name type="scientific">Digitaria exilis</name>
    <dbReference type="NCBI Taxonomy" id="1010633"/>
    <lineage>
        <taxon>Eukaryota</taxon>
        <taxon>Viridiplantae</taxon>
        <taxon>Streptophyta</taxon>
        <taxon>Embryophyta</taxon>
        <taxon>Tracheophyta</taxon>
        <taxon>Spermatophyta</taxon>
        <taxon>Magnoliopsida</taxon>
        <taxon>Liliopsida</taxon>
        <taxon>Poales</taxon>
        <taxon>Poaceae</taxon>
        <taxon>PACMAD clade</taxon>
        <taxon>Panicoideae</taxon>
        <taxon>Panicodae</taxon>
        <taxon>Paniceae</taxon>
        <taxon>Anthephorinae</taxon>
        <taxon>Digitaria</taxon>
    </lineage>
</organism>
<proteinExistence type="inferred from homology"/>
<dbReference type="Gene3D" id="1.10.10.1740">
    <property type="entry name" value="Transmembrane protein 14-like"/>
    <property type="match status" value="1"/>
</dbReference>
<feature type="transmembrane region" description="Helical" evidence="6">
    <location>
        <begin position="287"/>
        <end position="305"/>
    </location>
</feature>
<evidence type="ECO:0000313" key="7">
    <source>
        <dbReference type="EMBL" id="KAF8775484.1"/>
    </source>
</evidence>
<dbReference type="GO" id="GO:0015245">
    <property type="term" value="F:fatty acid transmembrane transporter activity"/>
    <property type="evidence" value="ECO:0007669"/>
    <property type="project" value="TreeGrafter"/>
</dbReference>
<keyword evidence="4 6" id="KW-1133">Transmembrane helix</keyword>
<dbReference type="PANTHER" id="PTHR12668">
    <property type="entry name" value="TRANSMEMBRANE PROTEIN 14, 15"/>
    <property type="match status" value="1"/>
</dbReference>
<dbReference type="Proteomes" id="UP000636709">
    <property type="component" value="Unassembled WGS sequence"/>
</dbReference>
<evidence type="ECO:0000256" key="3">
    <source>
        <dbReference type="ARBA" id="ARBA00022692"/>
    </source>
</evidence>
<evidence type="ECO:0008006" key="9">
    <source>
        <dbReference type="Google" id="ProtNLM"/>
    </source>
</evidence>
<keyword evidence="8" id="KW-1185">Reference proteome</keyword>
<keyword evidence="5 6" id="KW-0472">Membrane</keyword>
<keyword evidence="3 6" id="KW-0812">Transmembrane</keyword>
<dbReference type="InterPro" id="IPR044890">
    <property type="entry name" value="TMEM14_sf"/>
</dbReference>